<evidence type="ECO:0000313" key="11">
    <source>
        <dbReference type="EMBL" id="RHD70915.1"/>
    </source>
</evidence>
<evidence type="ECO:0000313" key="10">
    <source>
        <dbReference type="EMBL" id="MSB75540.1"/>
    </source>
</evidence>
<feature type="transmembrane region" description="Helical" evidence="7">
    <location>
        <begin position="125"/>
        <end position="144"/>
    </location>
</feature>
<feature type="transmembrane region" description="Helical" evidence="7">
    <location>
        <begin position="326"/>
        <end position="344"/>
    </location>
</feature>
<name>A0A174LLK6_PARDI</name>
<accession>A0A174LLK6</accession>
<comment type="similarity">
    <text evidence="2">Belongs to the UPF0324 family.</text>
</comment>
<dbReference type="GO" id="GO:0005886">
    <property type="term" value="C:plasma membrane"/>
    <property type="evidence" value="ECO:0007669"/>
    <property type="project" value="UniProtKB-SubCell"/>
</dbReference>
<gene>
    <name evidence="8" type="primary">yeiH</name>
    <name evidence="11" type="ORF">DW782_20995</name>
    <name evidence="9" type="ORF">ERS852380_04209</name>
    <name evidence="8" type="ORF">ERS852429_03405</name>
    <name evidence="10" type="ORF">GKD70_19955</name>
</gene>
<proteinExistence type="inferred from homology"/>
<evidence type="ECO:0000313" key="15">
    <source>
        <dbReference type="Proteomes" id="UP000441609"/>
    </source>
</evidence>
<sequence length="351" mass="37563">MFSEKRGNVLHGVLLIALFSCSAFYIAEFQFVKQMSFSPLIVGIILGMLYANSLRNHLPETWVPGILFCTKQVLRAGIVLYGFKLTFQSVIAIGLPAILIDMVIVVLTILIGVWVGRLMKMDKDLALLTATGSAICGAAAVLGAEPVVKCEAHKTAVAVSTVVIFGTLSMFIYPVMYRAGILDLDPEQMGLYTGATLHEVAHVVGAGNAMGKEISDAAIIVKMIRVMMLAPVLVVMSFMLARTAVNSVVNGGRNGGGVAPSRGKITIPWFAFGFLAVIGFNSLDLLPHAVVDGINQVDTFMLTMAMTALGTETSIEKFKKAGAKPFVLATILYVWLLAGGYLLAKYVPQLA</sequence>
<feature type="transmembrane region" description="Helical" evidence="7">
    <location>
        <begin position="32"/>
        <end position="50"/>
    </location>
</feature>
<evidence type="ECO:0000256" key="5">
    <source>
        <dbReference type="ARBA" id="ARBA00022989"/>
    </source>
</evidence>
<feature type="transmembrane region" description="Helical" evidence="7">
    <location>
        <begin position="265"/>
        <end position="286"/>
    </location>
</feature>
<dbReference type="OrthoDB" id="9811391at2"/>
<organism evidence="11 14">
    <name type="scientific">Parabacteroides distasonis</name>
    <dbReference type="NCBI Taxonomy" id="823"/>
    <lineage>
        <taxon>Bacteria</taxon>
        <taxon>Pseudomonadati</taxon>
        <taxon>Bacteroidota</taxon>
        <taxon>Bacteroidia</taxon>
        <taxon>Bacteroidales</taxon>
        <taxon>Tannerellaceae</taxon>
        <taxon>Parabacteroides</taxon>
    </lineage>
</organism>
<feature type="transmembrane region" description="Helical" evidence="7">
    <location>
        <begin position="89"/>
        <end position="113"/>
    </location>
</feature>
<reference evidence="10 15" key="3">
    <citation type="journal article" date="2019" name="Nat. Med.">
        <title>A library of human gut bacterial isolates paired with longitudinal multiomics data enables mechanistic microbiome research.</title>
        <authorList>
            <person name="Poyet M."/>
            <person name="Groussin M."/>
            <person name="Gibbons S.M."/>
            <person name="Avila-Pacheco J."/>
            <person name="Jiang X."/>
            <person name="Kearney S.M."/>
            <person name="Perrotta A.R."/>
            <person name="Berdy B."/>
            <person name="Zhao S."/>
            <person name="Lieberman T.D."/>
            <person name="Swanson P.K."/>
            <person name="Smith M."/>
            <person name="Roesemann S."/>
            <person name="Alexander J.E."/>
            <person name="Rich S.A."/>
            <person name="Livny J."/>
            <person name="Vlamakis H."/>
            <person name="Clish C."/>
            <person name="Bullock K."/>
            <person name="Deik A."/>
            <person name="Scott J."/>
            <person name="Pierce K.A."/>
            <person name="Xavier R.J."/>
            <person name="Alm E.J."/>
        </authorList>
    </citation>
    <scope>NUCLEOTIDE SEQUENCE [LARGE SCALE GENOMIC DNA]</scope>
    <source>
        <strain evidence="10 15">BIOML-A20</strain>
    </source>
</reference>
<evidence type="ECO:0000256" key="3">
    <source>
        <dbReference type="ARBA" id="ARBA00022475"/>
    </source>
</evidence>
<dbReference type="EMBL" id="QSJN01000022">
    <property type="protein sequence ID" value="RHD70915.1"/>
    <property type="molecule type" value="Genomic_DNA"/>
</dbReference>
<reference evidence="12 13" key="1">
    <citation type="submission" date="2015-09" db="EMBL/GenBank/DDBJ databases">
        <authorList>
            <consortium name="Pathogen Informatics"/>
        </authorList>
    </citation>
    <scope>NUCLEOTIDE SEQUENCE [LARGE SCALE GENOMIC DNA]</scope>
    <source>
        <strain evidence="9 12">2789STDY5608822</strain>
        <strain evidence="8 13">2789STDY5608872</strain>
    </source>
</reference>
<evidence type="ECO:0000256" key="7">
    <source>
        <dbReference type="SAM" id="Phobius"/>
    </source>
</evidence>
<dbReference type="NCBIfam" id="TIGR00698">
    <property type="entry name" value="YeiH family putative sulfate export transporter"/>
    <property type="match status" value="1"/>
</dbReference>
<dbReference type="EMBL" id="CYXP01000008">
    <property type="protein sequence ID" value="CUN29355.1"/>
    <property type="molecule type" value="Genomic_DNA"/>
</dbReference>
<keyword evidence="3" id="KW-1003">Cell membrane</keyword>
<dbReference type="InterPro" id="IPR004630">
    <property type="entry name" value="UPF0324_YeiH-like"/>
</dbReference>
<evidence type="ECO:0000313" key="9">
    <source>
        <dbReference type="EMBL" id="CUP23791.1"/>
    </source>
</evidence>
<keyword evidence="5 7" id="KW-1133">Transmembrane helix</keyword>
<dbReference type="RefSeq" id="WP_005855002.1">
    <property type="nucleotide sequence ID" value="NZ_BQOC01000001.1"/>
</dbReference>
<feature type="transmembrane region" description="Helical" evidence="7">
    <location>
        <begin position="7"/>
        <end position="26"/>
    </location>
</feature>
<dbReference type="Proteomes" id="UP000284660">
    <property type="component" value="Unassembled WGS sequence"/>
</dbReference>
<protein>
    <submittedName>
        <fullName evidence="10">Sulfate exporter family transporter</fullName>
    </submittedName>
    <submittedName>
        <fullName evidence="11">YeiH family putative sulfate export transporter</fullName>
    </submittedName>
</protein>
<dbReference type="PROSITE" id="PS51257">
    <property type="entry name" value="PROKAR_LIPOPROTEIN"/>
    <property type="match status" value="1"/>
</dbReference>
<dbReference type="InterPro" id="IPR018383">
    <property type="entry name" value="UPF0324_pro"/>
</dbReference>
<evidence type="ECO:0000256" key="2">
    <source>
        <dbReference type="ARBA" id="ARBA00007977"/>
    </source>
</evidence>
<feature type="transmembrane region" description="Helical" evidence="7">
    <location>
        <begin position="226"/>
        <end position="245"/>
    </location>
</feature>
<dbReference type="EMBL" id="WKMO01000026">
    <property type="protein sequence ID" value="MSB75540.1"/>
    <property type="molecule type" value="Genomic_DNA"/>
</dbReference>
<evidence type="ECO:0000256" key="6">
    <source>
        <dbReference type="ARBA" id="ARBA00023136"/>
    </source>
</evidence>
<dbReference type="Proteomes" id="UP000441609">
    <property type="component" value="Unassembled WGS sequence"/>
</dbReference>
<dbReference type="Proteomes" id="UP000095591">
    <property type="component" value="Unassembled WGS sequence"/>
</dbReference>
<keyword evidence="4 7" id="KW-0812">Transmembrane</keyword>
<reference evidence="11 14" key="2">
    <citation type="submission" date="2018-08" db="EMBL/GenBank/DDBJ databases">
        <title>A genome reference for cultivated species of the human gut microbiota.</title>
        <authorList>
            <person name="Zou Y."/>
            <person name="Xue W."/>
            <person name="Luo G."/>
        </authorList>
    </citation>
    <scope>NUCLEOTIDE SEQUENCE [LARGE SCALE GENOMIC DNA]</scope>
    <source>
        <strain evidence="11 14">AM30-4</strain>
    </source>
</reference>
<dbReference type="PANTHER" id="PTHR30106">
    <property type="entry name" value="INNER MEMBRANE PROTEIN YEIH-RELATED"/>
    <property type="match status" value="1"/>
</dbReference>
<dbReference type="EMBL" id="CYYK01000022">
    <property type="protein sequence ID" value="CUP23791.1"/>
    <property type="molecule type" value="Genomic_DNA"/>
</dbReference>
<dbReference type="OMA" id="LTRALWI"/>
<dbReference type="Proteomes" id="UP000095455">
    <property type="component" value="Unassembled WGS sequence"/>
</dbReference>
<evidence type="ECO:0000256" key="1">
    <source>
        <dbReference type="ARBA" id="ARBA00004651"/>
    </source>
</evidence>
<evidence type="ECO:0000313" key="14">
    <source>
        <dbReference type="Proteomes" id="UP000284660"/>
    </source>
</evidence>
<evidence type="ECO:0000313" key="8">
    <source>
        <dbReference type="EMBL" id="CUN29355.1"/>
    </source>
</evidence>
<keyword evidence="6 7" id="KW-0472">Membrane</keyword>
<feature type="transmembrane region" description="Helical" evidence="7">
    <location>
        <begin position="156"/>
        <end position="176"/>
    </location>
</feature>
<dbReference type="Pfam" id="PF03601">
    <property type="entry name" value="Cons_hypoth698"/>
    <property type="match status" value="1"/>
</dbReference>
<evidence type="ECO:0000313" key="13">
    <source>
        <dbReference type="Proteomes" id="UP000095591"/>
    </source>
</evidence>
<evidence type="ECO:0000313" key="12">
    <source>
        <dbReference type="Proteomes" id="UP000095455"/>
    </source>
</evidence>
<dbReference type="PANTHER" id="PTHR30106:SF2">
    <property type="entry name" value="UPF0324 INNER MEMBRANE PROTEIN YEIH"/>
    <property type="match status" value="1"/>
</dbReference>
<comment type="subcellular location">
    <subcellularLocation>
        <location evidence="1">Cell membrane</location>
        <topology evidence="1">Multi-pass membrane protein</topology>
    </subcellularLocation>
</comment>
<evidence type="ECO:0000256" key="4">
    <source>
        <dbReference type="ARBA" id="ARBA00022692"/>
    </source>
</evidence>
<dbReference type="AlphaFoldDB" id="A0A174LLK6"/>